<keyword evidence="7" id="KW-0325">Glycoprotein</keyword>
<feature type="compositionally biased region" description="Acidic residues" evidence="9">
    <location>
        <begin position="477"/>
        <end position="486"/>
    </location>
</feature>
<feature type="disulfide bond" evidence="8">
    <location>
        <begin position="189"/>
        <end position="217"/>
    </location>
</feature>
<feature type="disulfide bond" evidence="8">
    <location>
        <begin position="164"/>
        <end position="218"/>
    </location>
</feature>
<dbReference type="SUPFAM" id="SSF56491">
    <property type="entry name" value="A heparin-binding domain"/>
    <property type="match status" value="1"/>
</dbReference>
<dbReference type="Gene3D" id="1.20.120.770">
    <property type="entry name" value="Amyloid precursor protein, E2 domain"/>
    <property type="match status" value="1"/>
</dbReference>
<dbReference type="GO" id="GO:0043005">
    <property type="term" value="C:neuron projection"/>
    <property type="evidence" value="ECO:0007669"/>
    <property type="project" value="TreeGrafter"/>
</dbReference>
<comment type="caution">
    <text evidence="8">Lacks conserved residue(s) required for the propagation of feature annotation.</text>
</comment>
<evidence type="ECO:0000256" key="10">
    <source>
        <dbReference type="SAM" id="Phobius"/>
    </source>
</evidence>
<dbReference type="Gene3D" id="2.30.29.30">
    <property type="entry name" value="Pleckstrin-homology domain (PH domain)/Phosphotyrosine-binding domain (PTB)"/>
    <property type="match status" value="1"/>
</dbReference>
<dbReference type="PROSITE" id="PS00319">
    <property type="entry name" value="APP_CUBD"/>
    <property type="match status" value="1"/>
</dbReference>
<organism evidence="13">
    <name type="scientific">Rhipicephalus microplus</name>
    <name type="common">Cattle tick</name>
    <name type="synonym">Boophilus microplus</name>
    <dbReference type="NCBI Taxonomy" id="6941"/>
    <lineage>
        <taxon>Eukaryota</taxon>
        <taxon>Metazoa</taxon>
        <taxon>Ecdysozoa</taxon>
        <taxon>Arthropoda</taxon>
        <taxon>Chelicerata</taxon>
        <taxon>Arachnida</taxon>
        <taxon>Acari</taxon>
        <taxon>Parasitiformes</taxon>
        <taxon>Ixodida</taxon>
        <taxon>Ixodoidea</taxon>
        <taxon>Ixodidae</taxon>
        <taxon>Rhipicephalinae</taxon>
        <taxon>Rhipicephalus</taxon>
        <taxon>Boophilus</taxon>
    </lineage>
</organism>
<accession>A0A6M2D462</accession>
<dbReference type="PRINTS" id="PR00203">
    <property type="entry name" value="AMYLOIDA4"/>
</dbReference>
<feature type="region of interest" description="CuBD subdomain" evidence="8">
    <location>
        <begin position="162"/>
        <end position="220"/>
    </location>
</feature>
<feature type="compositionally biased region" description="Low complexity" evidence="9">
    <location>
        <begin position="489"/>
        <end position="514"/>
    </location>
</feature>
<dbReference type="EMBL" id="GHWJ01007371">
    <property type="protein sequence ID" value="NOV40108.1"/>
    <property type="molecule type" value="Transcribed_RNA"/>
</dbReference>
<dbReference type="PANTHER" id="PTHR23103:SF15">
    <property type="entry name" value="AMYLOID-BETA-LIKE PROTEIN"/>
    <property type="match status" value="1"/>
</dbReference>
<dbReference type="InterPro" id="IPR019744">
    <property type="entry name" value="APP_CUBD_CS"/>
</dbReference>
<dbReference type="InterPro" id="IPR036669">
    <property type="entry name" value="Amyloid_Cu-bd_sf"/>
</dbReference>
<comment type="similarity">
    <text evidence="8">Belongs to the APP family.</text>
</comment>
<feature type="compositionally biased region" description="Low complexity" evidence="9">
    <location>
        <begin position="256"/>
        <end position="266"/>
    </location>
</feature>
<evidence type="ECO:0000313" key="13">
    <source>
        <dbReference type="EMBL" id="NOV40108.1"/>
    </source>
</evidence>
<dbReference type="KEGG" id="rmp:119171839"/>
<dbReference type="InterPro" id="IPR036454">
    <property type="entry name" value="Amyloid_glyco_heparin-bd_sf"/>
</dbReference>
<feature type="compositionally biased region" description="Acidic residues" evidence="9">
    <location>
        <begin position="237"/>
        <end position="255"/>
    </location>
</feature>
<dbReference type="InterPro" id="IPR024329">
    <property type="entry name" value="Amyloid_glyco_E2_domain"/>
</dbReference>
<dbReference type="GO" id="GO:0016020">
    <property type="term" value="C:membrane"/>
    <property type="evidence" value="ECO:0007669"/>
    <property type="project" value="UniProtKB-SubCell"/>
</dbReference>
<feature type="transmembrane region" description="Helical" evidence="10">
    <location>
        <begin position="546"/>
        <end position="568"/>
    </location>
</feature>
<dbReference type="SUPFAM" id="SSF89811">
    <property type="entry name" value="Amyloid beta a4 protein copper binding domain (domain 2)"/>
    <property type="match status" value="1"/>
</dbReference>
<dbReference type="InterPro" id="IPR008155">
    <property type="entry name" value="Amyloid_glyco"/>
</dbReference>
<feature type="domain" description="E1" evidence="11">
    <location>
        <begin position="55"/>
        <end position="220"/>
    </location>
</feature>
<feature type="region of interest" description="Disordered" evidence="9">
    <location>
        <begin position="221"/>
        <end position="270"/>
    </location>
</feature>
<dbReference type="Pfam" id="PF12924">
    <property type="entry name" value="APP_Cu_bd"/>
    <property type="match status" value="1"/>
</dbReference>
<evidence type="ECO:0000256" key="7">
    <source>
        <dbReference type="ARBA" id="ARBA00023180"/>
    </source>
</evidence>
<dbReference type="GO" id="GO:0046914">
    <property type="term" value="F:transition metal ion binding"/>
    <property type="evidence" value="ECO:0007669"/>
    <property type="project" value="InterPro"/>
</dbReference>
<reference evidence="13" key="1">
    <citation type="submission" date="2019-09" db="EMBL/GenBank/DDBJ databases">
        <title>Organ-specific transcriptomic study of the physiology of the cattle tick, Rhipicephalus microplus.</title>
        <authorList>
            <person name="Tirloni L."/>
            <person name="Braz G."/>
            <person name="Gandara A.C.P."/>
            <person name="Sabadin G.A."/>
            <person name="da Silva R.M."/>
            <person name="Guizzo M.G."/>
            <person name="Machado J.A."/>
            <person name="Costa E.P."/>
            <person name="Gomes H.F."/>
            <person name="Moraes J."/>
            <person name="Mota M.B.S."/>
            <person name="Mesquita R.D."/>
            <person name="Alvarenga P.H."/>
            <person name="Alves F."/>
            <person name="Seixas A."/>
            <person name="da Fonseca R.N."/>
            <person name="Fogaca A."/>
            <person name="Logullo C."/>
            <person name="Tanaka A."/>
            <person name="Daffre S."/>
            <person name="Termignoni C."/>
            <person name="Vaz I.S.Jr."/>
            <person name="Oliveira P.L."/>
            <person name="Ribeiro J.M."/>
        </authorList>
    </citation>
    <scope>NUCLEOTIDE SEQUENCE</scope>
    <source>
        <strain evidence="13">Porto Alegre</strain>
    </source>
</reference>
<evidence type="ECO:0000256" key="1">
    <source>
        <dbReference type="ARBA" id="ARBA00004479"/>
    </source>
</evidence>
<keyword evidence="6 8" id="KW-1015">Disulfide bond</keyword>
<dbReference type="Pfam" id="PF02177">
    <property type="entry name" value="APP_N"/>
    <property type="match status" value="1"/>
</dbReference>
<dbReference type="InterPro" id="IPR019745">
    <property type="entry name" value="Amyloid_glyco_intracell_CS"/>
</dbReference>
<dbReference type="GO" id="GO:0043025">
    <property type="term" value="C:neuronal cell body"/>
    <property type="evidence" value="ECO:0007669"/>
    <property type="project" value="TreeGrafter"/>
</dbReference>
<name>A0A6M2D462_RHIMP</name>
<evidence type="ECO:0000256" key="4">
    <source>
        <dbReference type="ARBA" id="ARBA00022989"/>
    </source>
</evidence>
<dbReference type="InterPro" id="IPR019543">
    <property type="entry name" value="APP_amyloid_C"/>
</dbReference>
<dbReference type="GeneID" id="119171839"/>
<evidence type="ECO:0000256" key="9">
    <source>
        <dbReference type="SAM" id="MobiDB-lite"/>
    </source>
</evidence>
<evidence type="ECO:0000259" key="11">
    <source>
        <dbReference type="PROSITE" id="PS51869"/>
    </source>
</evidence>
<dbReference type="InterPro" id="IPR011178">
    <property type="entry name" value="Amyloid_glyco_Cu-bd"/>
</dbReference>
<protein>
    <submittedName>
        <fullName evidence="13">Putative beta-amyloid-like protein</fullName>
    </submittedName>
</protein>
<dbReference type="Pfam" id="PF10515">
    <property type="entry name" value="APP_amyloid"/>
    <property type="match status" value="1"/>
</dbReference>
<keyword evidence="5 10" id="KW-0472">Membrane</keyword>
<dbReference type="PROSITE" id="PS00320">
    <property type="entry name" value="APP_INTRA"/>
    <property type="match status" value="1"/>
</dbReference>
<dbReference type="PANTHER" id="PTHR23103">
    <property type="entry name" value="ALZHEIMER'S DISEASE BETA-AMYLOID RELATED"/>
    <property type="match status" value="1"/>
</dbReference>
<dbReference type="OMA" id="MPETGRC"/>
<dbReference type="InterPro" id="IPR036176">
    <property type="entry name" value="E2_sf"/>
</dbReference>
<dbReference type="GO" id="GO:0008201">
    <property type="term" value="F:heparin binding"/>
    <property type="evidence" value="ECO:0007669"/>
    <property type="project" value="UniProtKB-UniRule"/>
</dbReference>
<dbReference type="PROSITE" id="PS51870">
    <property type="entry name" value="APP_E2"/>
    <property type="match status" value="1"/>
</dbReference>
<feature type="region of interest" description="Disordered" evidence="9">
    <location>
        <begin position="458"/>
        <end position="517"/>
    </location>
</feature>
<dbReference type="VEuPathDB" id="VectorBase:LOC119171839"/>
<proteinExistence type="inferred from homology"/>
<dbReference type="InterPro" id="IPR011993">
    <property type="entry name" value="PH-like_dom_sf"/>
</dbReference>
<evidence type="ECO:0000256" key="5">
    <source>
        <dbReference type="ARBA" id="ARBA00023136"/>
    </source>
</evidence>
<evidence type="ECO:0000259" key="12">
    <source>
        <dbReference type="PROSITE" id="PS51870"/>
    </source>
</evidence>
<comment type="subcellular location">
    <subcellularLocation>
        <location evidence="1">Membrane</location>
        <topology evidence="1">Single-pass type I membrane protein</topology>
    </subcellularLocation>
</comment>
<dbReference type="SUPFAM" id="SSF109843">
    <property type="entry name" value="CAPPD, an extracellular domain of amyloid beta A4 protein"/>
    <property type="match status" value="1"/>
</dbReference>
<evidence type="ECO:0000256" key="6">
    <source>
        <dbReference type="ARBA" id="ARBA00023157"/>
    </source>
</evidence>
<dbReference type="Gene3D" id="3.30.1490.140">
    <property type="entry name" value="Amyloidogenic glycoprotein, copper-binding domain"/>
    <property type="match status" value="1"/>
</dbReference>
<dbReference type="PROSITE" id="PS51869">
    <property type="entry name" value="APP_E1"/>
    <property type="match status" value="1"/>
</dbReference>
<feature type="compositionally biased region" description="Pro residues" evidence="9">
    <location>
        <begin position="465"/>
        <end position="474"/>
    </location>
</feature>
<feature type="domain" description="E2" evidence="12">
    <location>
        <begin position="268"/>
        <end position="414"/>
    </location>
</feature>
<evidence type="ECO:0000256" key="3">
    <source>
        <dbReference type="ARBA" id="ARBA00022729"/>
    </source>
</evidence>
<dbReference type="RefSeq" id="XP_037278595.1">
    <property type="nucleotide sequence ID" value="XM_037422698.2"/>
</dbReference>
<dbReference type="GO" id="GO:0007409">
    <property type="term" value="P:axonogenesis"/>
    <property type="evidence" value="ECO:0007669"/>
    <property type="project" value="TreeGrafter"/>
</dbReference>
<dbReference type="Pfam" id="PF12925">
    <property type="entry name" value="APP_E2"/>
    <property type="match status" value="1"/>
</dbReference>
<dbReference type="OrthoDB" id="6147836at2759"/>
<feature type="region of interest" description="GFLD subdomain" evidence="8">
    <location>
        <begin position="55"/>
        <end position="154"/>
    </location>
</feature>
<dbReference type="AlphaFoldDB" id="A0A6M2D462"/>
<dbReference type="InterPro" id="IPR008154">
    <property type="entry name" value="Amyloid_glyco_extra"/>
</dbReference>
<dbReference type="SMART" id="SM00006">
    <property type="entry name" value="A4_EXTRA"/>
    <property type="match status" value="1"/>
</dbReference>
<feature type="disulfide bond" evidence="8">
    <location>
        <begin position="175"/>
        <end position="205"/>
    </location>
</feature>
<keyword evidence="4 10" id="KW-1133">Transmembrane helix</keyword>
<keyword evidence="3" id="KW-0732">Signal</keyword>
<keyword evidence="2 10" id="KW-0812">Transmembrane</keyword>
<feature type="compositionally biased region" description="Basic and acidic residues" evidence="9">
    <location>
        <begin position="226"/>
        <end position="236"/>
    </location>
</feature>
<dbReference type="CTD" id="31002"/>
<dbReference type="InterPro" id="IPR015849">
    <property type="entry name" value="Amyloid_glyco_heparin-bd"/>
</dbReference>
<evidence type="ECO:0000256" key="8">
    <source>
        <dbReference type="PROSITE-ProRule" id="PRU01217"/>
    </source>
</evidence>
<sequence>MADRAPAAAILGLKMGAALFFWIALGLLCCSRADGYAEASASAASSGSSVEPDVGHFQPMVALLCGHGRLSNQYLSENQRWVSDPDPKAVCTREKLSILEYCRKVYPKRDIRNIVESSRYYRLDGWCKAGQRCSNGEGSVHWVKPYRCLEGDFQSDALLVPEHCLFDHIHNQSVCQSFDEWNRTAAQSCRGRAMRLRSFAMLLPCGVDIFSGVEFVCCPPASSPSSDRDSQGKDTSSEDDYDDDYSDEDDDDDETTTTTTTTTTTEGPVEQYLSRYDSRHEHAAFRAAQHSLQESHRAQVTRVMREWSELEQHYQAMKARDPKGAEEFRRKMSARFQKTVQALEAEGSAERHRLAAMHRQRVLTTLNRRKKAALDCYHHALQEKPPRTKRVERCLERLLRALEKDRSHTLHSYRQHGGDAEEVRAHLTSLDRLANQSLDMLPQSLKTRLGQLWSTLRGATSSEPLLPPPPPPPTTAEDSESVEDESILPASSSTPAPPVAQMAPAAPTARPAHAQSQLLQHAEPAYTLRRPSHADALGRLKWSGSVYITLAFAGVALLTALLVGAVLLRRQRSPHARGFVQVGGGPTASPEERHLTAMQVNGYENPTYKYFEAN</sequence>
<dbReference type="Gene3D" id="3.90.570.10">
    <property type="entry name" value="Amyloidogenic glycoprotein, heparin-binding domain"/>
    <property type="match status" value="1"/>
</dbReference>
<evidence type="ECO:0000256" key="2">
    <source>
        <dbReference type="ARBA" id="ARBA00022692"/>
    </source>
</evidence>
<dbReference type="GO" id="GO:0007417">
    <property type="term" value="P:central nervous system development"/>
    <property type="evidence" value="ECO:0007669"/>
    <property type="project" value="TreeGrafter"/>
</dbReference>